<gene>
    <name evidence="1" type="ORF">ORQ98_27805</name>
</gene>
<organism evidence="1 2">
    <name type="scientific">Spartinivicinus poritis</name>
    <dbReference type="NCBI Taxonomy" id="2994640"/>
    <lineage>
        <taxon>Bacteria</taxon>
        <taxon>Pseudomonadati</taxon>
        <taxon>Pseudomonadota</taxon>
        <taxon>Gammaproteobacteria</taxon>
        <taxon>Oceanospirillales</taxon>
        <taxon>Zooshikellaceae</taxon>
        <taxon>Spartinivicinus</taxon>
    </lineage>
</organism>
<name>A0ABT5UHA2_9GAMM</name>
<reference evidence="1 2" key="1">
    <citation type="submission" date="2022-11" db="EMBL/GenBank/DDBJ databases">
        <title>Spartinivicinus poritis sp. nov., isolated from scleractinian coral Porites lutea.</title>
        <authorList>
            <person name="Zhang G."/>
            <person name="Cai L."/>
            <person name="Wei Q."/>
        </authorList>
    </citation>
    <scope>NUCLEOTIDE SEQUENCE [LARGE SCALE GENOMIC DNA]</scope>
    <source>
        <strain evidence="1 2">A2-2</strain>
    </source>
</reference>
<accession>A0ABT5UHA2</accession>
<comment type="caution">
    <text evidence="1">The sequence shown here is derived from an EMBL/GenBank/DDBJ whole genome shotgun (WGS) entry which is preliminary data.</text>
</comment>
<keyword evidence="2" id="KW-1185">Reference proteome</keyword>
<proteinExistence type="predicted"/>
<sequence length="94" mass="10850">MEFIIERLIEDVNFKENGMIKAELKSLEIQGKLKGGVTIDWALFMIQAVIITARKSLNDGQLDLYDVKNLALHNIQSMIMSCPYTNKYYCFIDE</sequence>
<dbReference type="Proteomes" id="UP001528823">
    <property type="component" value="Unassembled WGS sequence"/>
</dbReference>
<evidence type="ECO:0000313" key="1">
    <source>
        <dbReference type="EMBL" id="MDE1465775.1"/>
    </source>
</evidence>
<dbReference type="RefSeq" id="WP_274692079.1">
    <property type="nucleotide sequence ID" value="NZ_JAPMOU010000084.1"/>
</dbReference>
<protein>
    <submittedName>
        <fullName evidence="1">Uncharacterized protein</fullName>
    </submittedName>
</protein>
<dbReference type="EMBL" id="JAPMOU010000084">
    <property type="protein sequence ID" value="MDE1465775.1"/>
    <property type="molecule type" value="Genomic_DNA"/>
</dbReference>
<evidence type="ECO:0000313" key="2">
    <source>
        <dbReference type="Proteomes" id="UP001528823"/>
    </source>
</evidence>